<comment type="caution">
    <text evidence="2">The sequence shown here is derived from an EMBL/GenBank/DDBJ whole genome shotgun (WGS) entry which is preliminary data.</text>
</comment>
<keyword evidence="3" id="KW-1185">Reference proteome</keyword>
<organism evidence="2 3">
    <name type="scientific">Colwellia demingiae</name>
    <dbReference type="NCBI Taxonomy" id="89401"/>
    <lineage>
        <taxon>Bacteria</taxon>
        <taxon>Pseudomonadati</taxon>
        <taxon>Pseudomonadota</taxon>
        <taxon>Gammaproteobacteria</taxon>
        <taxon>Alteromonadales</taxon>
        <taxon>Colwelliaceae</taxon>
        <taxon>Colwellia</taxon>
    </lineage>
</organism>
<dbReference type="EMBL" id="VOLT01000005">
    <property type="protein sequence ID" value="TWX68022.1"/>
    <property type="molecule type" value="Genomic_DNA"/>
</dbReference>
<keyword evidence="1" id="KW-0812">Transmembrane</keyword>
<evidence type="ECO:0000313" key="3">
    <source>
        <dbReference type="Proteomes" id="UP000321822"/>
    </source>
</evidence>
<dbReference type="Pfam" id="PF11399">
    <property type="entry name" value="DUF3192"/>
    <property type="match status" value="1"/>
</dbReference>
<dbReference type="RefSeq" id="WP_146788200.1">
    <property type="nucleotide sequence ID" value="NZ_VOLT01000005.1"/>
</dbReference>
<evidence type="ECO:0000313" key="2">
    <source>
        <dbReference type="EMBL" id="TWX68022.1"/>
    </source>
</evidence>
<protein>
    <submittedName>
        <fullName evidence="2">DUF3192 domain-containing protein</fullName>
    </submittedName>
</protein>
<keyword evidence="1" id="KW-0472">Membrane</keyword>
<dbReference type="OrthoDB" id="6399368at2"/>
<dbReference type="InterPro" id="IPR021534">
    <property type="entry name" value="DUF3192"/>
</dbReference>
<name>A0A5C6QHF5_9GAMM</name>
<evidence type="ECO:0000256" key="1">
    <source>
        <dbReference type="SAM" id="Phobius"/>
    </source>
</evidence>
<dbReference type="Proteomes" id="UP000321822">
    <property type="component" value="Unassembled WGS sequence"/>
</dbReference>
<keyword evidence="1" id="KW-1133">Transmembrane helix</keyword>
<reference evidence="2 3" key="1">
    <citation type="submission" date="2019-07" db="EMBL/GenBank/DDBJ databases">
        <title>Genomes of sea-ice associated Colwellia species.</title>
        <authorList>
            <person name="Bowman J.P."/>
        </authorList>
    </citation>
    <scope>NUCLEOTIDE SEQUENCE [LARGE SCALE GENOMIC DNA]</scope>
    <source>
        <strain evidence="2 3">ACAM 459</strain>
    </source>
</reference>
<feature type="transmembrane region" description="Helical" evidence="1">
    <location>
        <begin position="6"/>
        <end position="27"/>
    </location>
</feature>
<accession>A0A5C6QHF5</accession>
<sequence>MNKKIIGRILLALAVYGIFVALVMTFYDDSPDQMKWKDREAYNRQFIAKVTLDNFTFEQALTQLGSPDITEARMIDEVNYQVMFYRTQHVKSDGITTQDECTFLLFVNGALKEVGLGNNYPEQWGIVKNHVSVKVSKNRPIID</sequence>
<proteinExistence type="predicted"/>
<gene>
    <name evidence="2" type="ORF">ESZ36_12145</name>
</gene>
<dbReference type="AlphaFoldDB" id="A0A5C6QHF5"/>